<sequence>MRKERLDICDSSLASTMSMFTAPSNERDPDLAMSEATRAPNPFAVPSTEFRLSAFGTTTNPRTGFDWKTGRPVVPHPPSVPSPPVRPNPPPEEIVHQGIYCDFCGKGSIRGIRYKCVQCDDYNRCSGCMTSPKAWEAHDARHPFFPIQTNDDLSHLTQIAKKQQQQFVNQSHPTRHIGIKCDGCHKPLEGVRHKCLVCDDYDFCDACISTPSQRQNHIPTHAFFPIIAEHDRPLYDAARLQARVPQGVCHNAVVCDMCGQSPLVGVRHRCLYCNDFDLCGGCVSNPQLRLKHDLSHVFFPITVPGDWTLYECAVELRLGRSGSSGSQQAVPLTANISELVSGRSDLGGGNVN</sequence>
<feature type="region of interest" description="Disordered" evidence="5">
    <location>
        <begin position="61"/>
        <end position="87"/>
    </location>
</feature>
<dbReference type="InterPro" id="IPR000433">
    <property type="entry name" value="Znf_ZZ"/>
</dbReference>
<evidence type="ECO:0000256" key="1">
    <source>
        <dbReference type="ARBA" id="ARBA00022723"/>
    </source>
</evidence>
<feature type="compositionally biased region" description="Pro residues" evidence="5">
    <location>
        <begin position="74"/>
        <end position="87"/>
    </location>
</feature>
<dbReference type="OrthoDB" id="3350428at2759"/>
<evidence type="ECO:0000256" key="3">
    <source>
        <dbReference type="ARBA" id="ARBA00022833"/>
    </source>
</evidence>
<evidence type="ECO:0000256" key="2">
    <source>
        <dbReference type="ARBA" id="ARBA00022771"/>
    </source>
</evidence>
<keyword evidence="3" id="KW-0862">Zinc</keyword>
<evidence type="ECO:0000313" key="7">
    <source>
        <dbReference type="EMBL" id="TBU27804.1"/>
    </source>
</evidence>
<dbReference type="Gene3D" id="3.30.60.90">
    <property type="match status" value="3"/>
</dbReference>
<feature type="domain" description="ZZ-type" evidence="6">
    <location>
        <begin position="96"/>
        <end position="152"/>
    </location>
</feature>
<evidence type="ECO:0000259" key="6">
    <source>
        <dbReference type="PROSITE" id="PS50135"/>
    </source>
</evidence>
<dbReference type="CDD" id="cd02340">
    <property type="entry name" value="ZZ_NBR1_like"/>
    <property type="match status" value="1"/>
</dbReference>
<protein>
    <recommendedName>
        <fullName evidence="6">ZZ-type domain-containing protein</fullName>
    </recommendedName>
</protein>
<dbReference type="AlphaFoldDB" id="A0A4Q9MJR4"/>
<dbReference type="GO" id="GO:0008270">
    <property type="term" value="F:zinc ion binding"/>
    <property type="evidence" value="ECO:0007669"/>
    <property type="project" value="UniProtKB-KW"/>
</dbReference>
<evidence type="ECO:0000256" key="4">
    <source>
        <dbReference type="PROSITE-ProRule" id="PRU00228"/>
    </source>
</evidence>
<dbReference type="InterPro" id="IPR052260">
    <property type="entry name" value="Autophagy_Rcpt_SigReg"/>
</dbReference>
<organism evidence="7">
    <name type="scientific">Dichomitus squalens</name>
    <dbReference type="NCBI Taxonomy" id="114155"/>
    <lineage>
        <taxon>Eukaryota</taxon>
        <taxon>Fungi</taxon>
        <taxon>Dikarya</taxon>
        <taxon>Basidiomycota</taxon>
        <taxon>Agaricomycotina</taxon>
        <taxon>Agaricomycetes</taxon>
        <taxon>Polyporales</taxon>
        <taxon>Polyporaceae</taxon>
        <taxon>Dichomitus</taxon>
    </lineage>
</organism>
<keyword evidence="2 4" id="KW-0863">Zinc-finger</keyword>
<dbReference type="SUPFAM" id="SSF57850">
    <property type="entry name" value="RING/U-box"/>
    <property type="match status" value="3"/>
</dbReference>
<gene>
    <name evidence="7" type="ORF">BD311DRAFT_759708</name>
</gene>
<dbReference type="Proteomes" id="UP000292957">
    <property type="component" value="Unassembled WGS sequence"/>
</dbReference>
<keyword evidence="1" id="KW-0479">Metal-binding</keyword>
<reference evidence="7" key="1">
    <citation type="submission" date="2019-01" db="EMBL/GenBank/DDBJ databases">
        <title>Draft genome sequences of three monokaryotic isolates of the white-rot basidiomycete fungus Dichomitus squalens.</title>
        <authorList>
            <consortium name="DOE Joint Genome Institute"/>
            <person name="Lopez S.C."/>
            <person name="Andreopoulos B."/>
            <person name="Pangilinan J."/>
            <person name="Lipzen A."/>
            <person name="Riley R."/>
            <person name="Ahrendt S."/>
            <person name="Ng V."/>
            <person name="Barry K."/>
            <person name="Daum C."/>
            <person name="Grigoriev I.V."/>
            <person name="Hilden K.S."/>
            <person name="Makela M.R."/>
            <person name="de Vries R.P."/>
        </authorList>
    </citation>
    <scope>NUCLEOTIDE SEQUENCE [LARGE SCALE GENOMIC DNA]</scope>
    <source>
        <strain evidence="7">OM18370.1</strain>
    </source>
</reference>
<dbReference type="InterPro" id="IPR043145">
    <property type="entry name" value="Znf_ZZ_sf"/>
</dbReference>
<name>A0A4Q9MJR4_9APHY</name>
<accession>A0A4Q9MJR4</accession>
<dbReference type="PROSITE" id="PS50135">
    <property type="entry name" value="ZF_ZZ_2"/>
    <property type="match status" value="3"/>
</dbReference>
<evidence type="ECO:0000256" key="5">
    <source>
        <dbReference type="SAM" id="MobiDB-lite"/>
    </source>
</evidence>
<dbReference type="SMART" id="SM00291">
    <property type="entry name" value="ZnF_ZZ"/>
    <property type="match status" value="3"/>
</dbReference>
<dbReference type="PANTHER" id="PTHR15090">
    <property type="entry name" value="SEQUESTOSOME 1-RELATED"/>
    <property type="match status" value="1"/>
</dbReference>
<feature type="domain" description="ZZ-type" evidence="6">
    <location>
        <begin position="250"/>
        <end position="306"/>
    </location>
</feature>
<dbReference type="EMBL" id="ML143428">
    <property type="protein sequence ID" value="TBU27804.1"/>
    <property type="molecule type" value="Genomic_DNA"/>
</dbReference>
<proteinExistence type="predicted"/>
<dbReference type="Pfam" id="PF00569">
    <property type="entry name" value="ZZ"/>
    <property type="match status" value="3"/>
</dbReference>
<feature type="domain" description="ZZ-type" evidence="6">
    <location>
        <begin position="176"/>
        <end position="231"/>
    </location>
</feature>